<reference evidence="2" key="1">
    <citation type="submission" date="2021-02" db="EMBL/GenBank/DDBJ databases">
        <authorList>
            <person name="Nowell W R."/>
        </authorList>
    </citation>
    <scope>NUCLEOTIDE SEQUENCE</scope>
</reference>
<feature type="non-terminal residue" evidence="2">
    <location>
        <position position="1"/>
    </location>
</feature>
<dbReference type="EMBL" id="CAJOBD010010607">
    <property type="protein sequence ID" value="CAF4155227.1"/>
    <property type="molecule type" value="Genomic_DNA"/>
</dbReference>
<dbReference type="EMBL" id="CAJNOT010006421">
    <property type="protein sequence ID" value="CAF1489310.1"/>
    <property type="molecule type" value="Genomic_DNA"/>
</dbReference>
<gene>
    <name evidence="2" type="ORF">JBS370_LOCUS34199</name>
    <name evidence="1" type="ORF">ZHD862_LOCUS36927</name>
</gene>
<sequence>MLDYRRDEIVFDSEYRLKLTRREHRKHVRQMLVENIVHR</sequence>
<protein>
    <submittedName>
        <fullName evidence="2">Uncharacterized protein</fullName>
    </submittedName>
</protein>
<comment type="caution">
    <text evidence="2">The sequence shown here is derived from an EMBL/GenBank/DDBJ whole genome shotgun (WGS) entry which is preliminary data.</text>
</comment>
<dbReference type="Proteomes" id="UP000663864">
    <property type="component" value="Unassembled WGS sequence"/>
</dbReference>
<evidence type="ECO:0000313" key="2">
    <source>
        <dbReference type="EMBL" id="CAF4155227.1"/>
    </source>
</evidence>
<dbReference type="Proteomes" id="UP000663836">
    <property type="component" value="Unassembled WGS sequence"/>
</dbReference>
<accession>A0A819YDY9</accession>
<name>A0A819YDY9_9BILA</name>
<dbReference type="AlphaFoldDB" id="A0A819YDY9"/>
<organism evidence="2 3">
    <name type="scientific">Rotaria sordida</name>
    <dbReference type="NCBI Taxonomy" id="392033"/>
    <lineage>
        <taxon>Eukaryota</taxon>
        <taxon>Metazoa</taxon>
        <taxon>Spiralia</taxon>
        <taxon>Gnathifera</taxon>
        <taxon>Rotifera</taxon>
        <taxon>Eurotatoria</taxon>
        <taxon>Bdelloidea</taxon>
        <taxon>Philodinida</taxon>
        <taxon>Philodinidae</taxon>
        <taxon>Rotaria</taxon>
    </lineage>
</organism>
<proteinExistence type="predicted"/>
<evidence type="ECO:0000313" key="1">
    <source>
        <dbReference type="EMBL" id="CAF1489310.1"/>
    </source>
</evidence>
<evidence type="ECO:0000313" key="3">
    <source>
        <dbReference type="Proteomes" id="UP000663836"/>
    </source>
</evidence>